<evidence type="ECO:0000313" key="2">
    <source>
        <dbReference type="EnsemblPlants" id="TuG1812G0100000215.01.T01"/>
    </source>
</evidence>
<accession>A0A8R7NV93</accession>
<name>A0A8R7NV93_TRIUA</name>
<dbReference type="Proteomes" id="UP000015106">
    <property type="component" value="Chromosome 1"/>
</dbReference>
<sequence length="220" mass="24707">MEAGTQPVHASSPSLLRPSRPTPCLLPTRHRLHQPSTPHFPCRRSPHLLTSSVEMPPPNHRISPAGLFGAPHPPPSQCSLTSLPSRCPPAVLLALTTPPHEDEVETAAGARIAGSPHFAGQQPPRAFPDPFAQQQQRAPQSPPCVRALRLGVALLPGDSRLLFHKIFNGYFVKLFLPWLLSRRNKLMFRKSYFVHMSCYWQWTDCLCRELREKSESFNFM</sequence>
<evidence type="ECO:0000313" key="3">
    <source>
        <dbReference type="Proteomes" id="UP000015106"/>
    </source>
</evidence>
<organism evidence="2 3">
    <name type="scientific">Triticum urartu</name>
    <name type="common">Red wild einkorn</name>
    <name type="synonym">Crithodium urartu</name>
    <dbReference type="NCBI Taxonomy" id="4572"/>
    <lineage>
        <taxon>Eukaryota</taxon>
        <taxon>Viridiplantae</taxon>
        <taxon>Streptophyta</taxon>
        <taxon>Embryophyta</taxon>
        <taxon>Tracheophyta</taxon>
        <taxon>Spermatophyta</taxon>
        <taxon>Magnoliopsida</taxon>
        <taxon>Liliopsida</taxon>
        <taxon>Poales</taxon>
        <taxon>Poaceae</taxon>
        <taxon>BOP clade</taxon>
        <taxon>Pooideae</taxon>
        <taxon>Triticodae</taxon>
        <taxon>Triticeae</taxon>
        <taxon>Triticinae</taxon>
        <taxon>Triticum</taxon>
    </lineage>
</organism>
<reference evidence="2" key="3">
    <citation type="submission" date="2022-06" db="UniProtKB">
        <authorList>
            <consortium name="EnsemblPlants"/>
        </authorList>
    </citation>
    <scope>IDENTIFICATION</scope>
</reference>
<protein>
    <submittedName>
        <fullName evidence="2">Uncharacterized protein</fullName>
    </submittedName>
</protein>
<reference evidence="3" key="1">
    <citation type="journal article" date="2013" name="Nature">
        <title>Draft genome of the wheat A-genome progenitor Triticum urartu.</title>
        <authorList>
            <person name="Ling H.Q."/>
            <person name="Zhao S."/>
            <person name="Liu D."/>
            <person name="Wang J."/>
            <person name="Sun H."/>
            <person name="Zhang C."/>
            <person name="Fan H."/>
            <person name="Li D."/>
            <person name="Dong L."/>
            <person name="Tao Y."/>
            <person name="Gao C."/>
            <person name="Wu H."/>
            <person name="Li Y."/>
            <person name="Cui Y."/>
            <person name="Guo X."/>
            <person name="Zheng S."/>
            <person name="Wang B."/>
            <person name="Yu K."/>
            <person name="Liang Q."/>
            <person name="Yang W."/>
            <person name="Lou X."/>
            <person name="Chen J."/>
            <person name="Feng M."/>
            <person name="Jian J."/>
            <person name="Zhang X."/>
            <person name="Luo G."/>
            <person name="Jiang Y."/>
            <person name="Liu J."/>
            <person name="Wang Z."/>
            <person name="Sha Y."/>
            <person name="Zhang B."/>
            <person name="Wu H."/>
            <person name="Tang D."/>
            <person name="Shen Q."/>
            <person name="Xue P."/>
            <person name="Zou S."/>
            <person name="Wang X."/>
            <person name="Liu X."/>
            <person name="Wang F."/>
            <person name="Yang Y."/>
            <person name="An X."/>
            <person name="Dong Z."/>
            <person name="Zhang K."/>
            <person name="Zhang X."/>
            <person name="Luo M.C."/>
            <person name="Dvorak J."/>
            <person name="Tong Y."/>
            <person name="Wang J."/>
            <person name="Yang H."/>
            <person name="Li Z."/>
            <person name="Wang D."/>
            <person name="Zhang A."/>
            <person name="Wang J."/>
        </authorList>
    </citation>
    <scope>NUCLEOTIDE SEQUENCE</scope>
    <source>
        <strain evidence="3">cv. G1812</strain>
    </source>
</reference>
<dbReference type="AlphaFoldDB" id="A0A8R7NV93"/>
<dbReference type="Gramene" id="TuG1812G0100000215.01.T01">
    <property type="protein sequence ID" value="TuG1812G0100000215.01.T01"/>
    <property type="gene ID" value="TuG1812G0100000215.01"/>
</dbReference>
<dbReference type="EnsemblPlants" id="TuG1812G0100000215.01.T01">
    <property type="protein sequence ID" value="TuG1812G0100000215.01.T01"/>
    <property type="gene ID" value="TuG1812G0100000215.01"/>
</dbReference>
<reference evidence="2" key="2">
    <citation type="submission" date="2018-03" db="EMBL/GenBank/DDBJ databases">
        <title>The Triticum urartu genome reveals the dynamic nature of wheat genome evolution.</title>
        <authorList>
            <person name="Ling H."/>
            <person name="Ma B."/>
            <person name="Shi X."/>
            <person name="Liu H."/>
            <person name="Dong L."/>
            <person name="Sun H."/>
            <person name="Cao Y."/>
            <person name="Gao Q."/>
            <person name="Zheng S."/>
            <person name="Li Y."/>
            <person name="Yu Y."/>
            <person name="Du H."/>
            <person name="Qi M."/>
            <person name="Li Y."/>
            <person name="Yu H."/>
            <person name="Cui Y."/>
            <person name="Wang N."/>
            <person name="Chen C."/>
            <person name="Wu H."/>
            <person name="Zhao Y."/>
            <person name="Zhang J."/>
            <person name="Li Y."/>
            <person name="Zhou W."/>
            <person name="Zhang B."/>
            <person name="Hu W."/>
            <person name="Eijk M."/>
            <person name="Tang J."/>
            <person name="Witsenboer H."/>
            <person name="Zhao S."/>
            <person name="Li Z."/>
            <person name="Zhang A."/>
            <person name="Wang D."/>
            <person name="Liang C."/>
        </authorList>
    </citation>
    <scope>NUCLEOTIDE SEQUENCE [LARGE SCALE GENOMIC DNA]</scope>
    <source>
        <strain evidence="2">cv. G1812</strain>
    </source>
</reference>
<evidence type="ECO:0000256" key="1">
    <source>
        <dbReference type="SAM" id="MobiDB-lite"/>
    </source>
</evidence>
<feature type="region of interest" description="Disordered" evidence="1">
    <location>
        <begin position="1"/>
        <end position="23"/>
    </location>
</feature>
<keyword evidence="3" id="KW-1185">Reference proteome</keyword>
<feature type="compositionally biased region" description="Low complexity" evidence="1">
    <location>
        <begin position="11"/>
        <end position="23"/>
    </location>
</feature>
<proteinExistence type="predicted"/>